<dbReference type="GO" id="GO:0003723">
    <property type="term" value="F:RNA binding"/>
    <property type="evidence" value="ECO:0007669"/>
    <property type="project" value="TreeGrafter"/>
</dbReference>
<evidence type="ECO:0000313" key="8">
    <source>
        <dbReference type="Proteomes" id="UP000619536"/>
    </source>
</evidence>
<dbReference type="InterPro" id="IPR011545">
    <property type="entry name" value="DEAD/DEAH_box_helicase_dom"/>
</dbReference>
<dbReference type="InterPro" id="IPR001650">
    <property type="entry name" value="Helicase_C-like"/>
</dbReference>
<dbReference type="SUPFAM" id="SSF52540">
    <property type="entry name" value="P-loop containing nucleoside triphosphate hydrolases"/>
    <property type="match status" value="1"/>
</dbReference>
<dbReference type="Pfam" id="PF07717">
    <property type="entry name" value="OB_NTP_bind"/>
    <property type="match status" value="1"/>
</dbReference>
<dbReference type="GO" id="GO:0016787">
    <property type="term" value="F:hydrolase activity"/>
    <property type="evidence" value="ECO:0007669"/>
    <property type="project" value="UniProtKB-KW"/>
</dbReference>
<dbReference type="SMART" id="SM00487">
    <property type="entry name" value="DEXDc"/>
    <property type="match status" value="1"/>
</dbReference>
<organism evidence="7 8">
    <name type="scientific">Galliscardovia ingluviei</name>
    <dbReference type="NCBI Taxonomy" id="1769422"/>
    <lineage>
        <taxon>Bacteria</taxon>
        <taxon>Bacillati</taxon>
        <taxon>Actinomycetota</taxon>
        <taxon>Actinomycetes</taxon>
        <taxon>Bifidobacteriales</taxon>
        <taxon>Bifidobacteriaceae</taxon>
        <taxon>Galliscardovia</taxon>
    </lineage>
</organism>
<reference evidence="7" key="1">
    <citation type="journal article" date="2014" name="Int. J. Syst. Evol. Microbiol.">
        <title>Complete genome sequence of Corynebacterium casei LMG S-19264T (=DSM 44701T), isolated from a smear-ripened cheese.</title>
        <authorList>
            <consortium name="US DOE Joint Genome Institute (JGI-PGF)"/>
            <person name="Walter F."/>
            <person name="Albersmeier A."/>
            <person name="Kalinowski J."/>
            <person name="Ruckert C."/>
        </authorList>
    </citation>
    <scope>NUCLEOTIDE SEQUENCE</scope>
    <source>
        <strain evidence="7">CCM 8606</strain>
    </source>
</reference>
<keyword evidence="4" id="KW-0067">ATP-binding</keyword>
<keyword evidence="8" id="KW-1185">Reference proteome</keyword>
<dbReference type="GO" id="GO:0005524">
    <property type="term" value="F:ATP binding"/>
    <property type="evidence" value="ECO:0007669"/>
    <property type="project" value="UniProtKB-KW"/>
</dbReference>
<evidence type="ECO:0000256" key="2">
    <source>
        <dbReference type="ARBA" id="ARBA00022801"/>
    </source>
</evidence>
<dbReference type="InterPro" id="IPR024590">
    <property type="entry name" value="HrpA_C"/>
</dbReference>
<protein>
    <submittedName>
        <fullName evidence="7">ATP-dependent RNA helicase HrpA</fullName>
    </submittedName>
</protein>
<dbReference type="Gene3D" id="3.40.50.300">
    <property type="entry name" value="P-loop containing nucleotide triphosphate hydrolases"/>
    <property type="match status" value="2"/>
</dbReference>
<feature type="domain" description="Helicase C-terminal" evidence="6">
    <location>
        <begin position="237"/>
        <end position="422"/>
    </location>
</feature>
<dbReference type="PANTHER" id="PTHR18934:SF99">
    <property type="entry name" value="ATP-DEPENDENT RNA HELICASE DHX37-RELATED"/>
    <property type="match status" value="1"/>
</dbReference>
<dbReference type="SMART" id="SM00847">
    <property type="entry name" value="HA2"/>
    <property type="match status" value="1"/>
</dbReference>
<dbReference type="InterPro" id="IPR027417">
    <property type="entry name" value="P-loop_NTPase"/>
</dbReference>
<dbReference type="EMBL" id="BMDH01000001">
    <property type="protein sequence ID" value="GGI13036.1"/>
    <property type="molecule type" value="Genomic_DNA"/>
</dbReference>
<evidence type="ECO:0000313" key="7">
    <source>
        <dbReference type="EMBL" id="GGI13036.1"/>
    </source>
</evidence>
<dbReference type="InterPro" id="IPR010222">
    <property type="entry name" value="RNA_helicase_HrpA"/>
</dbReference>
<sequence length="1357" mass="151498">MQFTYPEQLPVSAHKDEIASAITEHQVVIISGQTGSGKTTQIPKIALELGFGSHGKQIVHTQPRRIAARSVASRIAEECQVPLGQEVGFQVRFEDTSAPSTRLRVVTDGILLAQIQHDPRLEAYDLIIIDEAHERSLNIDFLLGYLSQLLPTRHDLKLIITSATIDAEKFKEHFEHVIHDTVPVIEVSGRTYPVEILYEPIDGPTSLLPSVRGFHNPATTNLQQNSSTDIDADSQLDMPQAVTRACAELIAYSQHVDGPRDILVFAASERDIHDYQTQLTRYFGQRVADTSRHDAIEIVPLYARLSTKEQHRVFEPHQHQRIVLATNVAETSLTVPGIRYVVDTGLARISRYSKASKVQRLPIEPISQASANQRSGRCGRLADGIAIRLYSEEDFASRDVFTEPEILRTSLASVILHMLAVGVAHHIDDVTNFGFIDSPDTKAIAQGFQDLLELRAVKRTRGKVMLTHIGRQIAQLPIDVRFARMVNQASRNTPNTLAAVLVIVAFLSLQDPRERPQEAQDEADRIHNRYADPTSDFLTILNIWDRFFQLDGDPTNRLLRALCKQEYMNMLRMRQWRDLVAQLTRLCKNLHMRVGAPVPSARPDFAIVQLPLAQQGAHSMVCSWDSEGIHRAMLAGLLSSMGMQRVTEPKASQFTGLSGAAKAKAMRIAAKRARNEYVGSRGTHFALFPASSLAKHPPAWVIAAELVETSRLWARFAASIDPAWAEDLAGNLTRTTYAEPHWSASRGSAMAQATVLLFGLPIVTGRTVQWGKINPVEARELLIRQGFVEGQYQQHFHGESIIAANRAVLEESDNEAHRTRQVALQITDQDLFDFYDRVLPEHIVSIAAFAAWWKQEQHQQPHLLDFDAEKVERLQDSEHADLADYPDTWHTTGTDGSPIALKLSYLYNPQSEQDGVTVHIPLHALSRLSEDEFTWNVPGLLQEQIVATIKALPKPLRVHFVPAPDTASAMLDWFDSHQSAPEIANIRSSEGQPVDTPAIKPFFESFTQAALEVVQAPIHPSVFDQALIERLPAYVKLHFSIEQTIPTGKAKTQSHHRKHTAPQVRVLATGDNLHSLRTRFAQQAAQSARATVTKRAQAVAQQGNVIESANMLHQAGATLHTRAQMVYQALYNALALPPERISSRWLGKEALVLAAAPYDSTQHLVHDMQYTAVQRLVPHPERIGDDEALALTLADIEHRFEDTVYEIAHDVIAIIERKAQVDQAISGPAPLPLLAVLQSIREHSDALVHSGFLADTPADVLPLIPKYLQADVLRLEKAKRDAARDATWTWQVQEAQQLVEQAEEQAKHTPAGVEHDQAIERASQARWMLEEFRVSLWAQELGTTQPISLKRIRKALQ</sequence>
<dbReference type="PROSITE" id="PS51194">
    <property type="entry name" value="HELICASE_CTER"/>
    <property type="match status" value="1"/>
</dbReference>
<dbReference type="InterPro" id="IPR003593">
    <property type="entry name" value="AAA+_ATPase"/>
</dbReference>
<dbReference type="Pfam" id="PF00270">
    <property type="entry name" value="DEAD"/>
    <property type="match status" value="1"/>
</dbReference>
<evidence type="ECO:0000259" key="5">
    <source>
        <dbReference type="PROSITE" id="PS51192"/>
    </source>
</evidence>
<evidence type="ECO:0000256" key="3">
    <source>
        <dbReference type="ARBA" id="ARBA00022806"/>
    </source>
</evidence>
<accession>A0A8J3EY76</accession>
<dbReference type="InterPro" id="IPR014001">
    <property type="entry name" value="Helicase_ATP-bd"/>
</dbReference>
<evidence type="ECO:0000256" key="4">
    <source>
        <dbReference type="ARBA" id="ARBA00022840"/>
    </source>
</evidence>
<dbReference type="Gene3D" id="1.20.120.1080">
    <property type="match status" value="1"/>
</dbReference>
<dbReference type="Proteomes" id="UP000619536">
    <property type="component" value="Unassembled WGS sequence"/>
</dbReference>
<dbReference type="SMART" id="SM00382">
    <property type="entry name" value="AAA"/>
    <property type="match status" value="1"/>
</dbReference>
<comment type="caution">
    <text evidence="7">The sequence shown here is derived from an EMBL/GenBank/DDBJ whole genome shotgun (WGS) entry which is preliminary data.</text>
</comment>
<dbReference type="Pfam" id="PF11898">
    <property type="entry name" value="DUF3418"/>
    <property type="match status" value="1"/>
</dbReference>
<dbReference type="PANTHER" id="PTHR18934">
    <property type="entry name" value="ATP-DEPENDENT RNA HELICASE"/>
    <property type="match status" value="1"/>
</dbReference>
<keyword evidence="1" id="KW-0547">Nucleotide-binding</keyword>
<reference evidence="7" key="2">
    <citation type="submission" date="2020-09" db="EMBL/GenBank/DDBJ databases">
        <authorList>
            <person name="Sun Q."/>
            <person name="Sedlacek I."/>
        </authorList>
    </citation>
    <scope>NUCLEOTIDE SEQUENCE</scope>
    <source>
        <strain evidence="7">CCM 8606</strain>
    </source>
</reference>
<dbReference type="GO" id="GO:0003724">
    <property type="term" value="F:RNA helicase activity"/>
    <property type="evidence" value="ECO:0007669"/>
    <property type="project" value="InterPro"/>
</dbReference>
<keyword evidence="2" id="KW-0378">Hydrolase</keyword>
<dbReference type="InterPro" id="IPR007502">
    <property type="entry name" value="Helicase-assoc_dom"/>
</dbReference>
<dbReference type="Pfam" id="PF00271">
    <property type="entry name" value="Helicase_C"/>
    <property type="match status" value="1"/>
</dbReference>
<feature type="domain" description="Helicase ATP-binding" evidence="5">
    <location>
        <begin position="19"/>
        <end position="183"/>
    </location>
</feature>
<dbReference type="NCBIfam" id="TIGR01967">
    <property type="entry name" value="DEAH_box_HrpA"/>
    <property type="match status" value="1"/>
</dbReference>
<keyword evidence="3 7" id="KW-0347">Helicase</keyword>
<evidence type="ECO:0000259" key="6">
    <source>
        <dbReference type="PROSITE" id="PS51194"/>
    </source>
</evidence>
<dbReference type="CDD" id="cd18791">
    <property type="entry name" value="SF2_C_RHA"/>
    <property type="match status" value="1"/>
</dbReference>
<proteinExistence type="predicted"/>
<evidence type="ECO:0000256" key="1">
    <source>
        <dbReference type="ARBA" id="ARBA00022741"/>
    </source>
</evidence>
<dbReference type="SMART" id="SM00490">
    <property type="entry name" value="HELICc"/>
    <property type="match status" value="1"/>
</dbReference>
<dbReference type="InterPro" id="IPR011709">
    <property type="entry name" value="DEAD-box_helicase_OB_fold"/>
</dbReference>
<dbReference type="PROSITE" id="PS51192">
    <property type="entry name" value="HELICASE_ATP_BIND_1"/>
    <property type="match status" value="1"/>
</dbReference>
<name>A0A8J3EY76_9BIFI</name>
<gene>
    <name evidence="7" type="primary">hrpA</name>
    <name evidence="7" type="ORF">GCM10007377_03950</name>
</gene>
<dbReference type="RefSeq" id="WP_188354557.1">
    <property type="nucleotide sequence ID" value="NZ_BMDH01000001.1"/>
</dbReference>